<dbReference type="GO" id="GO:0005829">
    <property type="term" value="C:cytosol"/>
    <property type="evidence" value="ECO:0007669"/>
    <property type="project" value="TreeGrafter"/>
</dbReference>
<dbReference type="RefSeq" id="WP_151178116.1">
    <property type="nucleotide sequence ID" value="NZ_CP042906.1"/>
</dbReference>
<proteinExistence type="predicted"/>
<dbReference type="PANTHER" id="PTHR46832">
    <property type="entry name" value="5'-METHYLTHIOADENOSINE/S-ADENOSYLHOMOCYSTEINE NUCLEOSIDASE"/>
    <property type="match status" value="1"/>
</dbReference>
<evidence type="ECO:0000259" key="1">
    <source>
        <dbReference type="Pfam" id="PF01048"/>
    </source>
</evidence>
<organism evidence="2 3">
    <name type="scientific">Hypericibacter terrae</name>
    <dbReference type="NCBI Taxonomy" id="2602015"/>
    <lineage>
        <taxon>Bacteria</taxon>
        <taxon>Pseudomonadati</taxon>
        <taxon>Pseudomonadota</taxon>
        <taxon>Alphaproteobacteria</taxon>
        <taxon>Rhodospirillales</taxon>
        <taxon>Dongiaceae</taxon>
        <taxon>Hypericibacter</taxon>
    </lineage>
</organism>
<dbReference type="Pfam" id="PF01048">
    <property type="entry name" value="PNP_UDP_1"/>
    <property type="match status" value="1"/>
</dbReference>
<dbReference type="OrthoDB" id="6677713at2"/>
<dbReference type="PANTHER" id="PTHR46832:SF1">
    <property type="entry name" value="5'-METHYLTHIOADENOSINE_S-ADENOSYLHOMOCYSTEINE NUCLEOSIDASE"/>
    <property type="match status" value="1"/>
</dbReference>
<keyword evidence="3" id="KW-1185">Reference proteome</keyword>
<dbReference type="InterPro" id="IPR000845">
    <property type="entry name" value="Nucleoside_phosphorylase_d"/>
</dbReference>
<dbReference type="GO" id="GO:0009116">
    <property type="term" value="P:nucleoside metabolic process"/>
    <property type="evidence" value="ECO:0007669"/>
    <property type="project" value="InterPro"/>
</dbReference>
<name>A0A5J6MKE0_9PROT</name>
<evidence type="ECO:0000313" key="2">
    <source>
        <dbReference type="EMBL" id="QEX17904.1"/>
    </source>
</evidence>
<feature type="domain" description="Nucleoside phosphorylase" evidence="1">
    <location>
        <begin position="6"/>
        <end position="253"/>
    </location>
</feature>
<dbReference type="Gene3D" id="3.40.50.1580">
    <property type="entry name" value="Nucleoside phosphorylase domain"/>
    <property type="match status" value="1"/>
</dbReference>
<dbReference type="EMBL" id="CP042906">
    <property type="protein sequence ID" value="QEX17904.1"/>
    <property type="molecule type" value="Genomic_DNA"/>
</dbReference>
<gene>
    <name evidence="2" type="primary">mtnN</name>
    <name evidence="2" type="ORF">FRZ44_32070</name>
</gene>
<evidence type="ECO:0000313" key="3">
    <source>
        <dbReference type="Proteomes" id="UP000326202"/>
    </source>
</evidence>
<reference evidence="2 3" key="1">
    <citation type="submission" date="2019-08" db="EMBL/GenBank/DDBJ databases">
        <title>Hyperibacter terrae gen. nov., sp. nov. and Hyperibacter viscosus sp. nov., two new members in the family Rhodospirillaceae isolated from the rhizosphere of Hypericum perforatum.</title>
        <authorList>
            <person name="Noviana Z."/>
        </authorList>
    </citation>
    <scope>NUCLEOTIDE SEQUENCE [LARGE SCALE GENOMIC DNA]</scope>
    <source>
        <strain evidence="2 3">R5913</strain>
    </source>
</reference>
<dbReference type="NCBIfam" id="NF004079">
    <property type="entry name" value="PRK05584.1"/>
    <property type="match status" value="1"/>
</dbReference>
<sequence length="256" mass="26954">MAGARPIGILTPMEDELALLEKGLQRARSEERAGGRFIAGRLDGHDVVLALSGIGKVSAAQVSSLLLDRFACRALVVSGVAGGLDIRLGIGDIVVADRLAQQDYGALTRRGLVNYRAGSMPMGERRHDPYYSLTPELSARLRAALKGLHLPPMPAAATGGRERRPKIRFGTILSGDQFVNAAPARLALRRRFPGALAVEMEGAAAAQIAERHGVPCVVVRALSDLAGAASHIDFMAFLPAAGAAAAMTVRRLLPAL</sequence>
<accession>A0A5J6MKE0</accession>
<dbReference type="AlphaFoldDB" id="A0A5J6MKE0"/>
<dbReference type="GO" id="GO:0008782">
    <property type="term" value="F:adenosylhomocysteine nucleosidase activity"/>
    <property type="evidence" value="ECO:0007669"/>
    <property type="project" value="TreeGrafter"/>
</dbReference>
<dbReference type="SUPFAM" id="SSF53167">
    <property type="entry name" value="Purine and uridine phosphorylases"/>
    <property type="match status" value="1"/>
</dbReference>
<dbReference type="InterPro" id="IPR035994">
    <property type="entry name" value="Nucleoside_phosphorylase_sf"/>
</dbReference>
<dbReference type="CDD" id="cd09008">
    <property type="entry name" value="MTAN"/>
    <property type="match status" value="1"/>
</dbReference>
<dbReference type="GO" id="GO:0019284">
    <property type="term" value="P:L-methionine salvage from S-adenosylmethionine"/>
    <property type="evidence" value="ECO:0007669"/>
    <property type="project" value="TreeGrafter"/>
</dbReference>
<protein>
    <submittedName>
        <fullName evidence="2">5'-methylthioadenosine/S-adenosylhomocysteine nucleosidase</fullName>
    </submittedName>
</protein>
<dbReference type="KEGG" id="htq:FRZ44_32070"/>
<dbReference type="GO" id="GO:0008930">
    <property type="term" value="F:methylthioadenosine nucleosidase activity"/>
    <property type="evidence" value="ECO:0007669"/>
    <property type="project" value="TreeGrafter"/>
</dbReference>
<dbReference type="Proteomes" id="UP000326202">
    <property type="component" value="Chromosome"/>
</dbReference>